<keyword evidence="1" id="KW-1133">Transmembrane helix</keyword>
<dbReference type="EMBL" id="JBBWWQ010000011">
    <property type="protein sequence ID" value="KAK8936158.1"/>
    <property type="molecule type" value="Genomic_DNA"/>
</dbReference>
<organism evidence="2 3">
    <name type="scientific">Platanthera zijinensis</name>
    <dbReference type="NCBI Taxonomy" id="2320716"/>
    <lineage>
        <taxon>Eukaryota</taxon>
        <taxon>Viridiplantae</taxon>
        <taxon>Streptophyta</taxon>
        <taxon>Embryophyta</taxon>
        <taxon>Tracheophyta</taxon>
        <taxon>Spermatophyta</taxon>
        <taxon>Magnoliopsida</taxon>
        <taxon>Liliopsida</taxon>
        <taxon>Asparagales</taxon>
        <taxon>Orchidaceae</taxon>
        <taxon>Orchidoideae</taxon>
        <taxon>Orchideae</taxon>
        <taxon>Orchidinae</taxon>
        <taxon>Platanthera</taxon>
    </lineage>
</organism>
<keyword evidence="3" id="KW-1185">Reference proteome</keyword>
<dbReference type="AlphaFoldDB" id="A0AAP0BDP2"/>
<name>A0AAP0BDP2_9ASPA</name>
<comment type="caution">
    <text evidence="2">The sequence shown here is derived from an EMBL/GenBank/DDBJ whole genome shotgun (WGS) entry which is preliminary data.</text>
</comment>
<sequence length="88" mass="9431">MLDDFRVGGEAYRDALDLAGIGPSPLEQFTILPLIPIKIGDFSFSFTNPSLFMMLTLGLVLLLLSFMMKGGGGEVSAKCLAILGRAYS</sequence>
<feature type="transmembrane region" description="Helical" evidence="1">
    <location>
        <begin position="51"/>
        <end position="68"/>
    </location>
</feature>
<evidence type="ECO:0000313" key="2">
    <source>
        <dbReference type="EMBL" id="KAK8936158.1"/>
    </source>
</evidence>
<protein>
    <submittedName>
        <fullName evidence="2">ATP synthase subunit a</fullName>
    </submittedName>
</protein>
<proteinExistence type="predicted"/>
<keyword evidence="1" id="KW-0812">Transmembrane</keyword>
<evidence type="ECO:0000256" key="1">
    <source>
        <dbReference type="SAM" id="Phobius"/>
    </source>
</evidence>
<accession>A0AAP0BDP2</accession>
<keyword evidence="1" id="KW-0472">Membrane</keyword>
<reference evidence="2 3" key="1">
    <citation type="journal article" date="2022" name="Nat. Plants">
        <title>Genomes of leafy and leafless Platanthera orchids illuminate the evolution of mycoheterotrophy.</title>
        <authorList>
            <person name="Li M.H."/>
            <person name="Liu K.W."/>
            <person name="Li Z."/>
            <person name="Lu H.C."/>
            <person name="Ye Q.L."/>
            <person name="Zhang D."/>
            <person name="Wang J.Y."/>
            <person name="Li Y.F."/>
            <person name="Zhong Z.M."/>
            <person name="Liu X."/>
            <person name="Yu X."/>
            <person name="Liu D.K."/>
            <person name="Tu X.D."/>
            <person name="Liu B."/>
            <person name="Hao Y."/>
            <person name="Liao X.Y."/>
            <person name="Jiang Y.T."/>
            <person name="Sun W.H."/>
            <person name="Chen J."/>
            <person name="Chen Y.Q."/>
            <person name="Ai Y."/>
            <person name="Zhai J.W."/>
            <person name="Wu S.S."/>
            <person name="Zhou Z."/>
            <person name="Hsiao Y.Y."/>
            <person name="Wu W.L."/>
            <person name="Chen Y.Y."/>
            <person name="Lin Y.F."/>
            <person name="Hsu J.L."/>
            <person name="Li C.Y."/>
            <person name="Wang Z.W."/>
            <person name="Zhao X."/>
            <person name="Zhong W.Y."/>
            <person name="Ma X.K."/>
            <person name="Ma L."/>
            <person name="Huang J."/>
            <person name="Chen G.Z."/>
            <person name="Huang M.Z."/>
            <person name="Huang L."/>
            <person name="Peng D.H."/>
            <person name="Luo Y.B."/>
            <person name="Zou S.Q."/>
            <person name="Chen S.P."/>
            <person name="Lan S."/>
            <person name="Tsai W.C."/>
            <person name="Van de Peer Y."/>
            <person name="Liu Z.J."/>
        </authorList>
    </citation>
    <scope>NUCLEOTIDE SEQUENCE [LARGE SCALE GENOMIC DNA]</scope>
    <source>
        <strain evidence="2">Lor287</strain>
    </source>
</reference>
<evidence type="ECO:0000313" key="3">
    <source>
        <dbReference type="Proteomes" id="UP001418222"/>
    </source>
</evidence>
<dbReference type="Proteomes" id="UP001418222">
    <property type="component" value="Unassembled WGS sequence"/>
</dbReference>
<gene>
    <name evidence="2" type="primary">ATP6</name>
    <name evidence="2" type="ORF">KSP39_PZI014127</name>
</gene>